<keyword evidence="5" id="KW-0472">Membrane</keyword>
<dbReference type="GO" id="GO:0005886">
    <property type="term" value="C:plasma membrane"/>
    <property type="evidence" value="ECO:0007669"/>
    <property type="project" value="UniProtKB-SubCell"/>
</dbReference>
<keyword evidence="4" id="KW-1133">Transmembrane helix</keyword>
<keyword evidence="3" id="KW-0812">Transmembrane</keyword>
<dbReference type="RefSeq" id="WP_158637553.1">
    <property type="nucleotide sequence ID" value="NZ_VLKU01000011.1"/>
</dbReference>
<dbReference type="PANTHER" id="PTHR34697:SF2">
    <property type="entry name" value="PHOSPHATIDYLGLYCEROL LYSYLTRANSFERASE"/>
    <property type="match status" value="1"/>
</dbReference>
<evidence type="ECO:0000256" key="1">
    <source>
        <dbReference type="ARBA" id="ARBA00004651"/>
    </source>
</evidence>
<dbReference type="OrthoDB" id="145485at2"/>
<name>A0A562NFK1_9RHOB</name>
<comment type="caution">
    <text evidence="7">The sequence shown here is derived from an EMBL/GenBank/DDBJ whole genome shotgun (WGS) entry which is preliminary data.</text>
</comment>
<dbReference type="Proteomes" id="UP000316225">
    <property type="component" value="Unassembled WGS sequence"/>
</dbReference>
<comment type="subcellular location">
    <subcellularLocation>
        <location evidence="1">Cell membrane</location>
        <topology evidence="1">Multi-pass membrane protein</topology>
    </subcellularLocation>
</comment>
<evidence type="ECO:0000313" key="7">
    <source>
        <dbReference type="EMBL" id="TWI30962.1"/>
    </source>
</evidence>
<dbReference type="InterPro" id="IPR016181">
    <property type="entry name" value="Acyl_CoA_acyltransferase"/>
</dbReference>
<dbReference type="SUPFAM" id="SSF55729">
    <property type="entry name" value="Acyl-CoA N-acyltransferases (Nat)"/>
    <property type="match status" value="1"/>
</dbReference>
<evidence type="ECO:0000256" key="4">
    <source>
        <dbReference type="ARBA" id="ARBA00022989"/>
    </source>
</evidence>
<dbReference type="PANTHER" id="PTHR34697">
    <property type="entry name" value="PHOSPHATIDYLGLYCEROL LYSYLTRANSFERASE"/>
    <property type="match status" value="1"/>
</dbReference>
<dbReference type="InterPro" id="IPR051211">
    <property type="entry name" value="PG_lysyltransferase"/>
</dbReference>
<evidence type="ECO:0000259" key="6">
    <source>
        <dbReference type="Pfam" id="PF09924"/>
    </source>
</evidence>
<dbReference type="GO" id="GO:0016755">
    <property type="term" value="F:aminoacyltransferase activity"/>
    <property type="evidence" value="ECO:0007669"/>
    <property type="project" value="TreeGrafter"/>
</dbReference>
<feature type="domain" description="Phosphatidylglycerol lysyltransferase C-terminal" evidence="6">
    <location>
        <begin position="11"/>
        <end position="297"/>
    </location>
</feature>
<dbReference type="AlphaFoldDB" id="A0A562NFK1"/>
<proteinExistence type="predicted"/>
<evidence type="ECO:0000256" key="2">
    <source>
        <dbReference type="ARBA" id="ARBA00022475"/>
    </source>
</evidence>
<evidence type="ECO:0000313" key="8">
    <source>
        <dbReference type="Proteomes" id="UP000316225"/>
    </source>
</evidence>
<keyword evidence="8" id="KW-1185">Reference proteome</keyword>
<dbReference type="GO" id="GO:0055091">
    <property type="term" value="P:phospholipid homeostasis"/>
    <property type="evidence" value="ECO:0007669"/>
    <property type="project" value="TreeGrafter"/>
</dbReference>
<dbReference type="InterPro" id="IPR024320">
    <property type="entry name" value="LPG_synthase_C"/>
</dbReference>
<accession>A0A562NFK1</accession>
<evidence type="ECO:0000256" key="5">
    <source>
        <dbReference type="ARBA" id="ARBA00023136"/>
    </source>
</evidence>
<sequence>MYLAETDLKHLLRQFGDFSLAASVAQPGMKFHGTPDGGVFFAEWRRQRRSMRFVLGDPIADQADWPALIDGFLLQSEDAVFLNIGEVLAKFLTERGFYRNCIGWEALIELEAYDFSGPRKQNIRNAVRRCESNGYIVEEAGPETEVWLEIDRVSQDWLARKSISRPENRLITRPMLPYNQGQRIFLLRDDDGRVVHFVTFDEFHRSGELVGYHANINRGLSTSPKNADYAILAHVIGHLQSEGVRYLSLGLCPDFAFARNAKTENLYLSLCLEAGSKLGRSVYDLAGITQHKAEFRAGIKRSVFVSTRNPWPLPSVARTLWAMNLV</sequence>
<keyword evidence="2" id="KW-1003">Cell membrane</keyword>
<protein>
    <submittedName>
        <fullName evidence="7">Uncharacterized protein DUF2156</fullName>
    </submittedName>
</protein>
<evidence type="ECO:0000256" key="3">
    <source>
        <dbReference type="ARBA" id="ARBA00022692"/>
    </source>
</evidence>
<gene>
    <name evidence="7" type="ORF">IQ24_03186</name>
</gene>
<dbReference type="EMBL" id="VLKU01000011">
    <property type="protein sequence ID" value="TWI30962.1"/>
    <property type="molecule type" value="Genomic_DNA"/>
</dbReference>
<reference evidence="7 8" key="1">
    <citation type="journal article" date="2015" name="Stand. Genomic Sci.">
        <title>Genomic Encyclopedia of Bacterial and Archaeal Type Strains, Phase III: the genomes of soil and plant-associated and newly described type strains.</title>
        <authorList>
            <person name="Whitman W.B."/>
            <person name="Woyke T."/>
            <person name="Klenk H.P."/>
            <person name="Zhou Y."/>
            <person name="Lilburn T.G."/>
            <person name="Beck B.J."/>
            <person name="De Vos P."/>
            <person name="Vandamme P."/>
            <person name="Eisen J.A."/>
            <person name="Garrity G."/>
            <person name="Hugenholtz P."/>
            <person name="Kyrpides N.C."/>
        </authorList>
    </citation>
    <scope>NUCLEOTIDE SEQUENCE [LARGE SCALE GENOMIC DNA]</scope>
    <source>
        <strain evidence="7 8">CGMCC 1.5364</strain>
    </source>
</reference>
<dbReference type="Pfam" id="PF09924">
    <property type="entry name" value="LPG_synthase_C"/>
    <property type="match status" value="1"/>
</dbReference>
<organism evidence="7 8">
    <name type="scientific">Paracoccus sulfuroxidans</name>
    <dbReference type="NCBI Taxonomy" id="384678"/>
    <lineage>
        <taxon>Bacteria</taxon>
        <taxon>Pseudomonadati</taxon>
        <taxon>Pseudomonadota</taxon>
        <taxon>Alphaproteobacteria</taxon>
        <taxon>Rhodobacterales</taxon>
        <taxon>Paracoccaceae</taxon>
        <taxon>Paracoccus</taxon>
    </lineage>
</organism>